<keyword evidence="7" id="KW-0732">Signal</keyword>
<dbReference type="SUPFAM" id="SSF51445">
    <property type="entry name" value="(Trans)glycosidases"/>
    <property type="match status" value="1"/>
</dbReference>
<keyword evidence="16" id="KW-0472">Membrane</keyword>
<dbReference type="InterPro" id="IPR019800">
    <property type="entry name" value="Glyco_hydro_3_AS"/>
</dbReference>
<evidence type="ECO:0000256" key="13">
    <source>
        <dbReference type="ARBA" id="ARBA00023326"/>
    </source>
</evidence>
<organism evidence="18 19">
    <name type="scientific">Seiridium unicorne</name>
    <dbReference type="NCBI Taxonomy" id="138068"/>
    <lineage>
        <taxon>Eukaryota</taxon>
        <taxon>Fungi</taxon>
        <taxon>Dikarya</taxon>
        <taxon>Ascomycota</taxon>
        <taxon>Pezizomycotina</taxon>
        <taxon>Sordariomycetes</taxon>
        <taxon>Xylariomycetidae</taxon>
        <taxon>Amphisphaeriales</taxon>
        <taxon>Sporocadaceae</taxon>
        <taxon>Seiridium</taxon>
    </lineage>
</organism>
<evidence type="ECO:0000256" key="4">
    <source>
        <dbReference type="ARBA" id="ARBA00005336"/>
    </source>
</evidence>
<dbReference type="PRINTS" id="PR00133">
    <property type="entry name" value="GLHYDRLASE3"/>
</dbReference>
<sequence>MEKYRLVRDREPNSTTNPGGFTSHPPTSRAMERSPGAPVNDTGWFSRLKRRFPILSKKRGKALLIFILCLPLLGLLGLLALRNSGSAGAAGSNGGSSSTEGAVTDDTYFYGQSAPVYPSPPITGTGAWSDSYSKASALVQNMTTEEKISLTTGAGANTGCAGNIPAISRLNFTGLCLMDAGQGLRGTDFVSGWPAGIHVGASWNKNLTRQRGVGMGGEYKTKGVNVALGPVVGPVGRVVTGGRNWEGFSVDPYLCGALASETVSGIQSVGVITSTKHFIGNEQETNRVPAHGVEAVSSNIDDKTMHEMYLWPFQDAVKAGTGNIMCSYNRVNNSYGCANSKAQNGLLKTELGFQGFVVSDWGALHAGVASALAGMDMVQPDAANLWGDKLLESVKNGSISEARLDDMTTRIVAAWFQMGQDQDFPEPGIGMPNDLTKPHTIVDARNASFKQTLLDGAIEGHVLVKNTNSALPLQKPKILSLYGYSARNPDQWNYNATGGTTAWMFGGESAFMGRYISGAFALDSLEEVPQIAPDGTIISGGGSGAVTPSYISAPFDAINSRAYDDGTALFWDFVSPEPYVDGASEVCIVLVNAFSSEGYDRPGTHDDYTDGLIKHVADRCNNTIVVFHNAGVRLVDQFIDHPNVTALIFAHLPGQESGHALVSLLYGDSNPSGKLPYTVAYNESDYETLLKASPAEGIFVNFPQSNFTEGVYIDYRHFDAKNITPRYEFGFGLSYTSFNYSNFKVQKNETADTSSYPTGEIVEGGQSDLWDVLATVSAQIQNTGGVDGAEVAQLYVGIPGAPTKQLRGFDKPFINTTQSATVTFDLTRRDLSIWDVTAQKWLLQNGTYNIYVGSSSRQVPLEGTLSF</sequence>
<dbReference type="Proteomes" id="UP001408356">
    <property type="component" value="Unassembled WGS sequence"/>
</dbReference>
<keyword evidence="16" id="KW-1133">Transmembrane helix</keyword>
<accession>A0ABR2VGP5</accession>
<keyword evidence="10" id="KW-0325">Glycoprotein</keyword>
<name>A0ABR2VGP5_9PEZI</name>
<comment type="pathway">
    <text evidence="3 14">Glycan metabolism; cellulose degradation.</text>
</comment>
<evidence type="ECO:0000259" key="17">
    <source>
        <dbReference type="SMART" id="SM01217"/>
    </source>
</evidence>
<evidence type="ECO:0000256" key="1">
    <source>
        <dbReference type="ARBA" id="ARBA00000448"/>
    </source>
</evidence>
<evidence type="ECO:0000256" key="7">
    <source>
        <dbReference type="ARBA" id="ARBA00022729"/>
    </source>
</evidence>
<dbReference type="InterPro" id="IPR026891">
    <property type="entry name" value="Fn3-like"/>
</dbReference>
<dbReference type="Pfam" id="PF00933">
    <property type="entry name" value="Glyco_hydro_3"/>
    <property type="match status" value="1"/>
</dbReference>
<feature type="compositionally biased region" description="Basic and acidic residues" evidence="15">
    <location>
        <begin position="1"/>
        <end position="12"/>
    </location>
</feature>
<comment type="subcellular location">
    <subcellularLocation>
        <location evidence="2">Secreted</location>
    </subcellularLocation>
</comment>
<dbReference type="Gene3D" id="3.20.20.300">
    <property type="entry name" value="Glycoside hydrolase, family 3, N-terminal domain"/>
    <property type="match status" value="1"/>
</dbReference>
<protein>
    <recommendedName>
        <fullName evidence="5 14">beta-glucosidase</fullName>
        <ecNumber evidence="5 14">3.2.1.21</ecNumber>
    </recommendedName>
</protein>
<keyword evidence="16" id="KW-0812">Transmembrane</keyword>
<dbReference type="InterPro" id="IPR036962">
    <property type="entry name" value="Glyco_hydro_3_N_sf"/>
</dbReference>
<evidence type="ECO:0000256" key="12">
    <source>
        <dbReference type="ARBA" id="ARBA00023295"/>
    </source>
</evidence>
<keyword evidence="12 14" id="KW-0326">Glycosidase</keyword>
<dbReference type="PANTHER" id="PTHR42715:SF5">
    <property type="entry name" value="BETA-GLUCOSIDASE M-RELATED"/>
    <property type="match status" value="1"/>
</dbReference>
<evidence type="ECO:0000256" key="11">
    <source>
        <dbReference type="ARBA" id="ARBA00023277"/>
    </source>
</evidence>
<dbReference type="Pfam" id="PF01915">
    <property type="entry name" value="Glyco_hydro_3_C"/>
    <property type="match status" value="1"/>
</dbReference>
<keyword evidence="11 14" id="KW-0119">Carbohydrate metabolism</keyword>
<evidence type="ECO:0000313" key="19">
    <source>
        <dbReference type="Proteomes" id="UP001408356"/>
    </source>
</evidence>
<dbReference type="EMBL" id="JARVKF010000005">
    <property type="protein sequence ID" value="KAK9426100.1"/>
    <property type="molecule type" value="Genomic_DNA"/>
</dbReference>
<comment type="similarity">
    <text evidence="4 14">Belongs to the glycosyl hydrolase 3 family.</text>
</comment>
<evidence type="ECO:0000313" key="18">
    <source>
        <dbReference type="EMBL" id="KAK9426100.1"/>
    </source>
</evidence>
<keyword evidence="8 14" id="KW-0378">Hydrolase</keyword>
<dbReference type="Pfam" id="PF14310">
    <property type="entry name" value="Fn3-like"/>
    <property type="match status" value="1"/>
</dbReference>
<evidence type="ECO:0000256" key="16">
    <source>
        <dbReference type="SAM" id="Phobius"/>
    </source>
</evidence>
<keyword evidence="19" id="KW-1185">Reference proteome</keyword>
<feature type="compositionally biased region" description="Polar residues" evidence="15">
    <location>
        <begin position="13"/>
        <end position="26"/>
    </location>
</feature>
<gene>
    <name evidence="18" type="ORF">SUNI508_12554</name>
</gene>
<dbReference type="Gene3D" id="3.40.50.1700">
    <property type="entry name" value="Glycoside hydrolase family 3 C-terminal domain"/>
    <property type="match status" value="1"/>
</dbReference>
<keyword evidence="6" id="KW-0964">Secreted</keyword>
<dbReference type="SUPFAM" id="SSF52279">
    <property type="entry name" value="Beta-D-glucan exohydrolase, C-terminal domain"/>
    <property type="match status" value="1"/>
</dbReference>
<dbReference type="InterPro" id="IPR036881">
    <property type="entry name" value="Glyco_hydro_3_C_sf"/>
</dbReference>
<evidence type="ECO:0000256" key="2">
    <source>
        <dbReference type="ARBA" id="ARBA00004613"/>
    </source>
</evidence>
<evidence type="ECO:0000256" key="3">
    <source>
        <dbReference type="ARBA" id="ARBA00004987"/>
    </source>
</evidence>
<evidence type="ECO:0000256" key="14">
    <source>
        <dbReference type="RuleBase" id="RU361161"/>
    </source>
</evidence>
<dbReference type="PANTHER" id="PTHR42715">
    <property type="entry name" value="BETA-GLUCOSIDASE"/>
    <property type="match status" value="1"/>
</dbReference>
<reference evidence="18 19" key="1">
    <citation type="journal article" date="2024" name="J. Plant Pathol.">
        <title>Sequence and assembly of the genome of Seiridium unicorne, isolate CBS 538.82, causal agent of cypress canker disease.</title>
        <authorList>
            <person name="Scali E."/>
            <person name="Rocca G.D."/>
            <person name="Danti R."/>
            <person name="Garbelotto M."/>
            <person name="Barberini S."/>
            <person name="Baroncelli R."/>
            <person name="Emiliani G."/>
        </authorList>
    </citation>
    <scope>NUCLEOTIDE SEQUENCE [LARGE SCALE GENOMIC DNA]</scope>
    <source>
        <strain evidence="18 19">BM-138-508</strain>
    </source>
</reference>
<evidence type="ECO:0000256" key="6">
    <source>
        <dbReference type="ARBA" id="ARBA00022525"/>
    </source>
</evidence>
<dbReference type="InterPro" id="IPR013783">
    <property type="entry name" value="Ig-like_fold"/>
</dbReference>
<comment type="caution">
    <text evidence="18">The sequence shown here is derived from an EMBL/GenBank/DDBJ whole genome shotgun (WGS) entry which is preliminary data.</text>
</comment>
<evidence type="ECO:0000256" key="9">
    <source>
        <dbReference type="ARBA" id="ARBA00023001"/>
    </source>
</evidence>
<dbReference type="InterPro" id="IPR001764">
    <property type="entry name" value="Glyco_hydro_3_N"/>
</dbReference>
<dbReference type="InterPro" id="IPR002772">
    <property type="entry name" value="Glyco_hydro_3_C"/>
</dbReference>
<evidence type="ECO:0000256" key="10">
    <source>
        <dbReference type="ARBA" id="ARBA00023180"/>
    </source>
</evidence>
<dbReference type="InterPro" id="IPR017853">
    <property type="entry name" value="GH"/>
</dbReference>
<keyword evidence="13 14" id="KW-0624">Polysaccharide degradation</keyword>
<comment type="catalytic activity">
    <reaction evidence="1 14">
        <text>Hydrolysis of terminal, non-reducing beta-D-glucosyl residues with release of beta-D-glucose.</text>
        <dbReference type="EC" id="3.2.1.21"/>
    </reaction>
</comment>
<dbReference type="EC" id="3.2.1.21" evidence="5 14"/>
<dbReference type="InterPro" id="IPR050288">
    <property type="entry name" value="Cellulose_deg_GH3"/>
</dbReference>
<evidence type="ECO:0000256" key="8">
    <source>
        <dbReference type="ARBA" id="ARBA00022801"/>
    </source>
</evidence>
<feature type="domain" description="Fibronectin type III-like" evidence="17">
    <location>
        <begin position="790"/>
        <end position="856"/>
    </location>
</feature>
<dbReference type="SMART" id="SM01217">
    <property type="entry name" value="Fn3_like"/>
    <property type="match status" value="1"/>
</dbReference>
<keyword evidence="9" id="KW-0136">Cellulose degradation</keyword>
<feature type="region of interest" description="Disordered" evidence="15">
    <location>
        <begin position="1"/>
        <end position="40"/>
    </location>
</feature>
<evidence type="ECO:0000256" key="5">
    <source>
        <dbReference type="ARBA" id="ARBA00012744"/>
    </source>
</evidence>
<feature type="transmembrane region" description="Helical" evidence="16">
    <location>
        <begin position="62"/>
        <end position="81"/>
    </location>
</feature>
<evidence type="ECO:0000256" key="15">
    <source>
        <dbReference type="SAM" id="MobiDB-lite"/>
    </source>
</evidence>
<dbReference type="PROSITE" id="PS00775">
    <property type="entry name" value="GLYCOSYL_HYDROL_F3"/>
    <property type="match status" value="1"/>
</dbReference>
<proteinExistence type="inferred from homology"/>
<dbReference type="Gene3D" id="2.60.40.10">
    <property type="entry name" value="Immunoglobulins"/>
    <property type="match status" value="1"/>
</dbReference>